<dbReference type="EC" id="2.3.2.6" evidence="4"/>
<dbReference type="HAMAP" id="MF_00688">
    <property type="entry name" value="Leu_Phe_trans"/>
    <property type="match status" value="1"/>
</dbReference>
<dbReference type="GO" id="GO:0008914">
    <property type="term" value="F:leucyl-tRNA--protein transferase activity"/>
    <property type="evidence" value="ECO:0007669"/>
    <property type="project" value="UniProtKB-EC"/>
</dbReference>
<dbReference type="PANTHER" id="PTHR30098">
    <property type="entry name" value="LEUCYL/PHENYLALANYL-TRNA--PROTEIN TRANSFERASE"/>
    <property type="match status" value="1"/>
</dbReference>
<evidence type="ECO:0000256" key="2">
    <source>
        <dbReference type="ARBA" id="ARBA00022679"/>
    </source>
</evidence>
<evidence type="ECO:0000256" key="4">
    <source>
        <dbReference type="HAMAP-Rule" id="MF_00688"/>
    </source>
</evidence>
<dbReference type="EMBL" id="JADYTN010000001">
    <property type="protein sequence ID" value="MCF2562542.1"/>
    <property type="molecule type" value="Genomic_DNA"/>
</dbReference>
<keyword evidence="1 4" id="KW-0963">Cytoplasm</keyword>
<dbReference type="RefSeq" id="WP_094435998.1">
    <property type="nucleotide sequence ID" value="NZ_JADYTN010000001.1"/>
</dbReference>
<dbReference type="PANTHER" id="PTHR30098:SF2">
    <property type="entry name" value="LEUCYL_PHENYLALANYL-TRNA--PROTEIN TRANSFERASE"/>
    <property type="match status" value="1"/>
</dbReference>
<comment type="catalytic activity">
    <reaction evidence="4">
        <text>N-terminal L-lysyl-[protein] + L-leucyl-tRNA(Leu) = N-terminal L-leucyl-L-lysyl-[protein] + tRNA(Leu) + H(+)</text>
        <dbReference type="Rhea" id="RHEA:12340"/>
        <dbReference type="Rhea" id="RHEA-COMP:9613"/>
        <dbReference type="Rhea" id="RHEA-COMP:9622"/>
        <dbReference type="Rhea" id="RHEA-COMP:12670"/>
        <dbReference type="Rhea" id="RHEA-COMP:12671"/>
        <dbReference type="ChEBI" id="CHEBI:15378"/>
        <dbReference type="ChEBI" id="CHEBI:65249"/>
        <dbReference type="ChEBI" id="CHEBI:78442"/>
        <dbReference type="ChEBI" id="CHEBI:78494"/>
        <dbReference type="ChEBI" id="CHEBI:133043"/>
        <dbReference type="EC" id="2.3.2.6"/>
    </reaction>
</comment>
<organism evidence="5 6">
    <name type="scientific">Xylanibacter brevis</name>
    <dbReference type="NCBI Taxonomy" id="83231"/>
    <lineage>
        <taxon>Bacteria</taxon>
        <taxon>Pseudomonadati</taxon>
        <taxon>Bacteroidota</taxon>
        <taxon>Bacteroidia</taxon>
        <taxon>Bacteroidales</taxon>
        <taxon>Prevotellaceae</taxon>
        <taxon>Xylanibacter</taxon>
    </lineage>
</organism>
<dbReference type="SUPFAM" id="SSF55729">
    <property type="entry name" value="Acyl-CoA N-acyltransferases (Nat)"/>
    <property type="match status" value="1"/>
</dbReference>
<comment type="caution">
    <text evidence="5">The sequence shown here is derived from an EMBL/GenBank/DDBJ whole genome shotgun (WGS) entry which is preliminary data.</text>
</comment>
<dbReference type="Proteomes" id="UP001200470">
    <property type="component" value="Unassembled WGS sequence"/>
</dbReference>
<dbReference type="Pfam" id="PF03588">
    <property type="entry name" value="Leu_Phe_trans"/>
    <property type="match status" value="1"/>
</dbReference>
<dbReference type="InterPro" id="IPR042203">
    <property type="entry name" value="Leu/Phe-tRNA_Trfase_C"/>
</dbReference>
<comment type="similarity">
    <text evidence="4">Belongs to the L/F-transferase family.</text>
</comment>
<accession>A0ABS9CCS1</accession>
<comment type="catalytic activity">
    <reaction evidence="4">
        <text>N-terminal L-arginyl-[protein] + L-leucyl-tRNA(Leu) = N-terminal L-leucyl-L-arginyl-[protein] + tRNA(Leu) + H(+)</text>
        <dbReference type="Rhea" id="RHEA:50416"/>
        <dbReference type="Rhea" id="RHEA-COMP:9613"/>
        <dbReference type="Rhea" id="RHEA-COMP:9622"/>
        <dbReference type="Rhea" id="RHEA-COMP:12672"/>
        <dbReference type="Rhea" id="RHEA-COMP:12673"/>
        <dbReference type="ChEBI" id="CHEBI:15378"/>
        <dbReference type="ChEBI" id="CHEBI:64719"/>
        <dbReference type="ChEBI" id="CHEBI:78442"/>
        <dbReference type="ChEBI" id="CHEBI:78494"/>
        <dbReference type="ChEBI" id="CHEBI:133044"/>
        <dbReference type="EC" id="2.3.2.6"/>
    </reaction>
</comment>
<keyword evidence="6" id="KW-1185">Reference proteome</keyword>
<comment type="function">
    <text evidence="4">Functions in the N-end rule pathway of protein degradation where it conjugates Leu, Phe and, less efficiently, Met from aminoacyl-tRNAs to the N-termini of proteins containing an N-terminal arginine or lysine.</text>
</comment>
<evidence type="ECO:0000313" key="5">
    <source>
        <dbReference type="EMBL" id="MCF2562542.1"/>
    </source>
</evidence>
<keyword evidence="2 4" id="KW-0808">Transferase</keyword>
<dbReference type="Gene3D" id="3.40.630.70">
    <property type="entry name" value="Leucyl/phenylalanyl-tRNA-protein transferase, C-terminal domain"/>
    <property type="match status" value="1"/>
</dbReference>
<evidence type="ECO:0000313" key="6">
    <source>
        <dbReference type="Proteomes" id="UP001200470"/>
    </source>
</evidence>
<comment type="catalytic activity">
    <reaction evidence="4">
        <text>L-phenylalanyl-tRNA(Phe) + an N-terminal L-alpha-aminoacyl-[protein] = an N-terminal L-phenylalanyl-L-alpha-aminoacyl-[protein] + tRNA(Phe)</text>
        <dbReference type="Rhea" id="RHEA:43632"/>
        <dbReference type="Rhea" id="RHEA-COMP:9668"/>
        <dbReference type="Rhea" id="RHEA-COMP:9699"/>
        <dbReference type="Rhea" id="RHEA-COMP:10636"/>
        <dbReference type="Rhea" id="RHEA-COMP:10637"/>
        <dbReference type="ChEBI" id="CHEBI:78442"/>
        <dbReference type="ChEBI" id="CHEBI:78531"/>
        <dbReference type="ChEBI" id="CHEBI:78597"/>
        <dbReference type="ChEBI" id="CHEBI:83561"/>
        <dbReference type="EC" id="2.3.2.6"/>
    </reaction>
</comment>
<dbReference type="InterPro" id="IPR016181">
    <property type="entry name" value="Acyl_CoA_acyltransferase"/>
</dbReference>
<dbReference type="Gene3D" id="3.30.70.3550">
    <property type="entry name" value="Leucyl/phenylalanyl-tRNA-protein transferase, N-terminal domain"/>
    <property type="match status" value="1"/>
</dbReference>
<dbReference type="NCBIfam" id="TIGR00667">
    <property type="entry name" value="aat"/>
    <property type="match status" value="1"/>
</dbReference>
<sequence length="215" mass="24697">MIYRLDNNLWFPDPRRGDDDGLFAIGGDLSVDRLLLAYSNGIFPWYSFRDYDEIQWWCPMDRYVILPHEIHISHSMRSLLNKNIYHVTFNQDFQAVIDNCSELRIEEKGAWLGPQMIAAFSELHRQGFAASVEVWDEDEQLVGGLYGVCLGRCFMGESMFSLAPSASKVALIALAQLMEKNGGLMIDCQFETPHLRSMGGRHISYDDYLAMLRQE</sequence>
<dbReference type="InterPro" id="IPR042221">
    <property type="entry name" value="Leu/Phe-tRNA_Trfase_N"/>
</dbReference>
<gene>
    <name evidence="4" type="primary">aat</name>
    <name evidence="5" type="ORF">I6E12_00225</name>
</gene>
<protein>
    <recommendedName>
        <fullName evidence="4">Leucyl/phenylalanyl-tRNA--protein transferase</fullName>
        <ecNumber evidence="4">2.3.2.6</ecNumber>
    </recommendedName>
    <alternativeName>
        <fullName evidence="4">L/F-transferase</fullName>
    </alternativeName>
    <alternativeName>
        <fullName evidence="4">Leucyltransferase</fullName>
    </alternativeName>
    <alternativeName>
        <fullName evidence="4">Phenyalanyltransferase</fullName>
    </alternativeName>
</protein>
<name>A0ABS9CCS1_9BACT</name>
<comment type="subcellular location">
    <subcellularLocation>
        <location evidence="4">Cytoplasm</location>
    </subcellularLocation>
</comment>
<proteinExistence type="inferred from homology"/>
<reference evidence="5 6" key="1">
    <citation type="submission" date="2020-12" db="EMBL/GenBank/DDBJ databases">
        <title>Whole genome sequences of gut porcine anaerobes.</title>
        <authorList>
            <person name="Kubasova T."/>
            <person name="Jahodarova E."/>
            <person name="Rychlik I."/>
        </authorList>
    </citation>
    <scope>NUCLEOTIDE SEQUENCE [LARGE SCALE GENOMIC DNA]</scope>
    <source>
        <strain evidence="5 6">An925</strain>
    </source>
</reference>
<evidence type="ECO:0000256" key="1">
    <source>
        <dbReference type="ARBA" id="ARBA00022490"/>
    </source>
</evidence>
<dbReference type="InterPro" id="IPR004616">
    <property type="entry name" value="Leu/Phe-tRNA_Trfase"/>
</dbReference>
<keyword evidence="3 4" id="KW-0012">Acyltransferase</keyword>
<evidence type="ECO:0000256" key="3">
    <source>
        <dbReference type="ARBA" id="ARBA00023315"/>
    </source>
</evidence>